<dbReference type="GO" id="GO:0016746">
    <property type="term" value="F:acyltransferase activity"/>
    <property type="evidence" value="ECO:0007669"/>
    <property type="project" value="UniProtKB-KW"/>
</dbReference>
<evidence type="ECO:0000313" key="16">
    <source>
        <dbReference type="EMBL" id="KDN83635.1"/>
    </source>
</evidence>
<dbReference type="eggNOG" id="COG1376">
    <property type="taxonomic scope" value="Bacteria"/>
</dbReference>
<dbReference type="InterPro" id="IPR038063">
    <property type="entry name" value="Transpep_catalytic_dom"/>
</dbReference>
<dbReference type="CDD" id="cd13432">
    <property type="entry name" value="LDT_IgD_like_2"/>
    <property type="match status" value="1"/>
</dbReference>
<evidence type="ECO:0000256" key="12">
    <source>
        <dbReference type="ARBA" id="ARBA00060592"/>
    </source>
</evidence>
<keyword evidence="6 13" id="KW-0573">Peptidoglycan synthesis</keyword>
<dbReference type="RefSeq" id="WP_035866329.1">
    <property type="nucleotide sequence ID" value="NZ_KK853997.1"/>
</dbReference>
<evidence type="ECO:0000256" key="14">
    <source>
        <dbReference type="SAM" id="SignalP"/>
    </source>
</evidence>
<dbReference type="GO" id="GO:0008360">
    <property type="term" value="P:regulation of cell shape"/>
    <property type="evidence" value="ECO:0007669"/>
    <property type="project" value="UniProtKB-UniRule"/>
</dbReference>
<dbReference type="PROSITE" id="PS51257">
    <property type="entry name" value="PROKAR_LIPOPROTEIN"/>
    <property type="match status" value="1"/>
</dbReference>
<keyword evidence="17" id="KW-1185">Reference proteome</keyword>
<evidence type="ECO:0000256" key="1">
    <source>
        <dbReference type="ARBA" id="ARBA00004752"/>
    </source>
</evidence>
<keyword evidence="5 13" id="KW-0133">Cell shape</keyword>
<dbReference type="GO" id="GO:0071972">
    <property type="term" value="F:peptidoglycan L,D-transpeptidase activity"/>
    <property type="evidence" value="ECO:0007669"/>
    <property type="project" value="TreeGrafter"/>
</dbReference>
<keyword evidence="9" id="KW-0449">Lipoprotein</keyword>
<dbReference type="EMBL" id="JNBY01000095">
    <property type="protein sequence ID" value="KDN83635.1"/>
    <property type="molecule type" value="Genomic_DNA"/>
</dbReference>
<dbReference type="Gene3D" id="2.40.440.10">
    <property type="entry name" value="L,D-transpeptidase catalytic domain-like"/>
    <property type="match status" value="1"/>
</dbReference>
<dbReference type="Pfam" id="PF17964">
    <property type="entry name" value="Big_10"/>
    <property type="match status" value="1"/>
</dbReference>
<evidence type="ECO:0000256" key="2">
    <source>
        <dbReference type="ARBA" id="ARBA00022475"/>
    </source>
</evidence>
<evidence type="ECO:0000313" key="17">
    <source>
        <dbReference type="Proteomes" id="UP000027178"/>
    </source>
</evidence>
<dbReference type="Gene3D" id="2.60.40.3710">
    <property type="match status" value="1"/>
</dbReference>
<evidence type="ECO:0000256" key="10">
    <source>
        <dbReference type="ARBA" id="ARBA00023315"/>
    </source>
</evidence>
<dbReference type="Proteomes" id="UP000027178">
    <property type="component" value="Unassembled WGS sequence"/>
</dbReference>
<keyword evidence="8" id="KW-0564">Palmitate</keyword>
<keyword evidence="4 14" id="KW-0732">Signal</keyword>
<comment type="pathway">
    <text evidence="1 13">Cell wall biogenesis; peptidoglycan biosynthesis.</text>
</comment>
<dbReference type="GO" id="GO:0018104">
    <property type="term" value="P:peptidoglycan-protein cross-linking"/>
    <property type="evidence" value="ECO:0007669"/>
    <property type="project" value="TreeGrafter"/>
</dbReference>
<comment type="pathway">
    <text evidence="12">Glycan biosynthesis.</text>
</comment>
<accession>A0A066Z0D8</accession>
<keyword evidence="11 13" id="KW-0961">Cell wall biogenesis/degradation</keyword>
<feature type="chain" id="PRO_5038530586" description="L,D-TPase catalytic domain-containing protein" evidence="14">
    <location>
        <begin position="27"/>
        <end position="396"/>
    </location>
</feature>
<dbReference type="GO" id="GO:0005576">
    <property type="term" value="C:extracellular region"/>
    <property type="evidence" value="ECO:0007669"/>
    <property type="project" value="TreeGrafter"/>
</dbReference>
<dbReference type="InterPro" id="IPR005490">
    <property type="entry name" value="LD_TPept_cat_dom"/>
</dbReference>
<dbReference type="SUPFAM" id="SSF141523">
    <property type="entry name" value="L,D-transpeptidase catalytic domain-like"/>
    <property type="match status" value="1"/>
</dbReference>
<feature type="signal peptide" evidence="14">
    <location>
        <begin position="1"/>
        <end position="26"/>
    </location>
</feature>
<proteinExistence type="predicted"/>
<sequence length="396" mass="41765">MRAAVRLWARRAAAAALALLTGCSGGDRPSGDTAPPVSRAQLAVSPGDGAQGVGVDGTVRVTVAQGRLLSVRLTDDRGTPVPGTLTADATGWTPDGRLATATAYTLDATAEDAAGLRAVQHAAFATAVPAHTFVAFYTPEDGSTVGVGMPVSLRFSRPIENRAAVEAGIAVSSDPPLEIAGHWFGDQRLDFRPRSYWPAGTKVTLALRLKDVEAAPGHLGTQTKDVHFTVGRAQIATVDLDRHTMTVRQDNRLLRTLDISGGSPEHSTYLGVMVVSERFEVTRMNSQTVGLGDEYDIKDVPHALRLTASGTFLHGNYWTDRAVFGAANTSHGCIGLPDTQGGGAGTPAGWLYQHTLVGDVVEVRGSHGDRVAPDNGLNGWNLPWSQWTVGRTAAVH</sequence>
<evidence type="ECO:0000256" key="6">
    <source>
        <dbReference type="ARBA" id="ARBA00022984"/>
    </source>
</evidence>
<gene>
    <name evidence="16" type="ORF">KCH_51170</name>
</gene>
<evidence type="ECO:0000256" key="8">
    <source>
        <dbReference type="ARBA" id="ARBA00023139"/>
    </source>
</evidence>
<dbReference type="AlphaFoldDB" id="A0A066Z0D8"/>
<dbReference type="InterPro" id="IPR050979">
    <property type="entry name" value="LD-transpeptidase"/>
</dbReference>
<dbReference type="HOGENOM" id="CLU_039404_3_1_11"/>
<organism evidence="16 17">
    <name type="scientific">Kitasatospora cheerisanensis KCTC 2395</name>
    <dbReference type="NCBI Taxonomy" id="1348663"/>
    <lineage>
        <taxon>Bacteria</taxon>
        <taxon>Bacillati</taxon>
        <taxon>Actinomycetota</taxon>
        <taxon>Actinomycetes</taxon>
        <taxon>Kitasatosporales</taxon>
        <taxon>Streptomycetaceae</taxon>
        <taxon>Kitasatospora</taxon>
    </lineage>
</organism>
<feature type="domain" description="L,D-TPase catalytic" evidence="15">
    <location>
        <begin position="234"/>
        <end position="364"/>
    </location>
</feature>
<dbReference type="OrthoDB" id="5242354at2"/>
<dbReference type="PANTHER" id="PTHR30582:SF2">
    <property type="entry name" value="L,D-TRANSPEPTIDASE YCIB-RELATED"/>
    <property type="match status" value="1"/>
</dbReference>
<keyword evidence="2" id="KW-1003">Cell membrane</keyword>
<evidence type="ECO:0000256" key="3">
    <source>
        <dbReference type="ARBA" id="ARBA00022679"/>
    </source>
</evidence>
<dbReference type="UniPathway" id="UPA00219"/>
<reference evidence="16 17" key="1">
    <citation type="submission" date="2014-05" db="EMBL/GenBank/DDBJ databases">
        <title>Draft Genome Sequence of Kitasatospora cheerisanensis KCTC 2395.</title>
        <authorList>
            <person name="Nam D.H."/>
        </authorList>
    </citation>
    <scope>NUCLEOTIDE SEQUENCE [LARGE SCALE GENOMIC DNA]</scope>
    <source>
        <strain evidence="16 17">KCTC 2395</strain>
    </source>
</reference>
<evidence type="ECO:0000256" key="13">
    <source>
        <dbReference type="PROSITE-ProRule" id="PRU01373"/>
    </source>
</evidence>
<protein>
    <recommendedName>
        <fullName evidence="15">L,D-TPase catalytic domain-containing protein</fullName>
    </recommendedName>
</protein>
<evidence type="ECO:0000256" key="4">
    <source>
        <dbReference type="ARBA" id="ARBA00022729"/>
    </source>
</evidence>
<evidence type="ECO:0000259" key="15">
    <source>
        <dbReference type="PROSITE" id="PS52029"/>
    </source>
</evidence>
<dbReference type="Pfam" id="PF03734">
    <property type="entry name" value="YkuD"/>
    <property type="match status" value="1"/>
</dbReference>
<dbReference type="FunFam" id="2.40.440.10:FF:000005">
    <property type="entry name" value="L,D-transpeptidase 2"/>
    <property type="match status" value="1"/>
</dbReference>
<keyword evidence="7" id="KW-0472">Membrane</keyword>
<keyword evidence="10" id="KW-0012">Acyltransferase</keyword>
<dbReference type="CDD" id="cd16913">
    <property type="entry name" value="YkuD_like"/>
    <property type="match status" value="1"/>
</dbReference>
<dbReference type="InterPro" id="IPR041280">
    <property type="entry name" value="Big_10"/>
</dbReference>
<dbReference type="PATRIC" id="fig|1348663.4.peg.4953"/>
<evidence type="ECO:0000256" key="11">
    <source>
        <dbReference type="ARBA" id="ARBA00023316"/>
    </source>
</evidence>
<feature type="active site" description="Nucleophile" evidence="13">
    <location>
        <position position="333"/>
    </location>
</feature>
<dbReference type="PANTHER" id="PTHR30582">
    <property type="entry name" value="L,D-TRANSPEPTIDASE"/>
    <property type="match status" value="1"/>
</dbReference>
<evidence type="ECO:0000256" key="9">
    <source>
        <dbReference type="ARBA" id="ARBA00023288"/>
    </source>
</evidence>
<keyword evidence="3" id="KW-0808">Transferase</keyword>
<dbReference type="PROSITE" id="PS52029">
    <property type="entry name" value="LD_TPASE"/>
    <property type="match status" value="1"/>
</dbReference>
<dbReference type="Gene3D" id="2.60.40.3780">
    <property type="match status" value="1"/>
</dbReference>
<feature type="active site" description="Proton donor/acceptor" evidence="13">
    <location>
        <position position="314"/>
    </location>
</feature>
<evidence type="ECO:0000256" key="7">
    <source>
        <dbReference type="ARBA" id="ARBA00023136"/>
    </source>
</evidence>
<name>A0A066Z0D8_9ACTN</name>
<dbReference type="GO" id="GO:0071555">
    <property type="term" value="P:cell wall organization"/>
    <property type="evidence" value="ECO:0007669"/>
    <property type="project" value="UniProtKB-UniRule"/>
</dbReference>
<evidence type="ECO:0000256" key="5">
    <source>
        <dbReference type="ARBA" id="ARBA00022960"/>
    </source>
</evidence>
<comment type="caution">
    <text evidence="16">The sequence shown here is derived from an EMBL/GenBank/DDBJ whole genome shotgun (WGS) entry which is preliminary data.</text>
</comment>